<dbReference type="GO" id="GO:0005524">
    <property type="term" value="F:ATP binding"/>
    <property type="evidence" value="ECO:0007669"/>
    <property type="project" value="UniProtKB-UniRule"/>
</dbReference>
<evidence type="ECO:0000256" key="11">
    <source>
        <dbReference type="RuleBase" id="RU000304"/>
    </source>
</evidence>
<comment type="catalytic activity">
    <reaction evidence="8">
        <text>L-threonyl-[protein] + ATP = O-phospho-L-threonyl-[protein] + ADP + H(+)</text>
        <dbReference type="Rhea" id="RHEA:46608"/>
        <dbReference type="Rhea" id="RHEA-COMP:11060"/>
        <dbReference type="Rhea" id="RHEA-COMP:11605"/>
        <dbReference type="ChEBI" id="CHEBI:15378"/>
        <dbReference type="ChEBI" id="CHEBI:30013"/>
        <dbReference type="ChEBI" id="CHEBI:30616"/>
        <dbReference type="ChEBI" id="CHEBI:61977"/>
        <dbReference type="ChEBI" id="CHEBI:456216"/>
        <dbReference type="EC" id="2.7.11.1"/>
    </reaction>
</comment>
<protein>
    <recommendedName>
        <fullName evidence="13">Protein kinase domain-containing protein</fullName>
    </recommendedName>
</protein>
<dbReference type="AlphaFoldDB" id="A0A8T0I692"/>
<comment type="caution">
    <text evidence="14">The sequence shown here is derived from an EMBL/GenBank/DDBJ whole genome shotgun (WGS) entry which is preliminary data.</text>
</comment>
<comment type="similarity">
    <text evidence="2">In the C-terminal section; belongs to the protein kinase superfamily. Ser/Thr protein kinase family.</text>
</comment>
<organism evidence="14 15">
    <name type="scientific">Ceratodon purpureus</name>
    <name type="common">Fire moss</name>
    <name type="synonym">Dicranum purpureum</name>
    <dbReference type="NCBI Taxonomy" id="3225"/>
    <lineage>
        <taxon>Eukaryota</taxon>
        <taxon>Viridiplantae</taxon>
        <taxon>Streptophyta</taxon>
        <taxon>Embryophyta</taxon>
        <taxon>Bryophyta</taxon>
        <taxon>Bryophytina</taxon>
        <taxon>Bryopsida</taxon>
        <taxon>Dicranidae</taxon>
        <taxon>Pseudoditrichales</taxon>
        <taxon>Ditrichaceae</taxon>
        <taxon>Ceratodon</taxon>
    </lineage>
</organism>
<dbReference type="SUPFAM" id="SSF56112">
    <property type="entry name" value="Protein kinase-like (PK-like)"/>
    <property type="match status" value="1"/>
</dbReference>
<evidence type="ECO:0000256" key="4">
    <source>
        <dbReference type="ARBA" id="ARBA00022679"/>
    </source>
</evidence>
<proteinExistence type="inferred from homology"/>
<dbReference type="GO" id="GO:0004674">
    <property type="term" value="F:protein serine/threonine kinase activity"/>
    <property type="evidence" value="ECO:0007669"/>
    <property type="project" value="UniProtKB-KW"/>
</dbReference>
<comment type="catalytic activity">
    <reaction evidence="9">
        <text>L-seryl-[protein] + ATP = O-phospho-L-seryl-[protein] + ADP + H(+)</text>
        <dbReference type="Rhea" id="RHEA:17989"/>
        <dbReference type="Rhea" id="RHEA-COMP:9863"/>
        <dbReference type="Rhea" id="RHEA-COMP:11604"/>
        <dbReference type="ChEBI" id="CHEBI:15378"/>
        <dbReference type="ChEBI" id="CHEBI:29999"/>
        <dbReference type="ChEBI" id="CHEBI:30616"/>
        <dbReference type="ChEBI" id="CHEBI:83421"/>
        <dbReference type="ChEBI" id="CHEBI:456216"/>
        <dbReference type="EC" id="2.7.11.1"/>
    </reaction>
</comment>
<dbReference type="PROSITE" id="PS50011">
    <property type="entry name" value="PROTEIN_KINASE_DOM"/>
    <property type="match status" value="1"/>
</dbReference>
<evidence type="ECO:0000256" key="9">
    <source>
        <dbReference type="ARBA" id="ARBA00048679"/>
    </source>
</evidence>
<comment type="similarity">
    <text evidence="1">In the N-terminal section; belongs to the leguminous lectin family.</text>
</comment>
<accession>A0A8T0I692</accession>
<evidence type="ECO:0000256" key="2">
    <source>
        <dbReference type="ARBA" id="ARBA00010217"/>
    </source>
</evidence>
<keyword evidence="6" id="KW-0418">Kinase</keyword>
<feature type="domain" description="Protein kinase" evidence="13">
    <location>
        <begin position="16"/>
        <end position="297"/>
    </location>
</feature>
<evidence type="ECO:0000259" key="13">
    <source>
        <dbReference type="PROSITE" id="PS50011"/>
    </source>
</evidence>
<dbReference type="PROSITE" id="PS00107">
    <property type="entry name" value="PROTEIN_KINASE_ATP"/>
    <property type="match status" value="1"/>
</dbReference>
<dbReference type="FunFam" id="1.10.510.10:FF:000108">
    <property type="entry name" value="L-type lectin-domain containing receptor kinase S.4"/>
    <property type="match status" value="1"/>
</dbReference>
<sequence length="356" mass="39114">MVRNGVENVRFPPSEFNDHSKLGEGGFGSVYRGILPTTGALVAVKKVSNASRQGEREFLAEVQIISQLRHRNVVELVGFCRDRGKLLLVYELLPRGSLDQSLFKPKTPEDALSWSQRWKIISGTAAALHHLHEGCRWQVIHRDVKPSNIMLDEEFNPKLGDFGLARLVSHEDNAPTTNVAGTFGYIAPEAVGGKFTDKTDVFAFGAVALEVACGRRALDVAAQNREDLILVDMVWRRLEEGDLLSVADSSLQENFDADQMSKVLKLGLLCSHPNASARPSMRQVVQVFAGDVDVPEVPQCKPELSFESNTTPFSIHDLLSNSTSQSRSPNPSDGHHFPAFSPVPRSSSSLSVVFGR</sequence>
<dbReference type="PROSITE" id="PS00108">
    <property type="entry name" value="PROTEIN_KINASE_ST"/>
    <property type="match status" value="1"/>
</dbReference>
<evidence type="ECO:0000256" key="8">
    <source>
        <dbReference type="ARBA" id="ARBA00047899"/>
    </source>
</evidence>
<feature type="binding site" evidence="10">
    <location>
        <position position="46"/>
    </location>
    <ligand>
        <name>ATP</name>
        <dbReference type="ChEBI" id="CHEBI:30616"/>
    </ligand>
</feature>
<dbReference type="InterPro" id="IPR017441">
    <property type="entry name" value="Protein_kinase_ATP_BS"/>
</dbReference>
<feature type="compositionally biased region" description="Polar residues" evidence="12">
    <location>
        <begin position="317"/>
        <end position="331"/>
    </location>
</feature>
<keyword evidence="15" id="KW-1185">Reference proteome</keyword>
<comment type="similarity">
    <text evidence="11">Belongs to the protein kinase superfamily.</text>
</comment>
<dbReference type="InterPro" id="IPR011009">
    <property type="entry name" value="Kinase-like_dom_sf"/>
</dbReference>
<dbReference type="Pfam" id="PF00069">
    <property type="entry name" value="Pkinase"/>
    <property type="match status" value="1"/>
</dbReference>
<evidence type="ECO:0000256" key="5">
    <source>
        <dbReference type="ARBA" id="ARBA00022741"/>
    </source>
</evidence>
<dbReference type="Gene3D" id="1.10.510.10">
    <property type="entry name" value="Transferase(Phosphotransferase) domain 1"/>
    <property type="match status" value="1"/>
</dbReference>
<evidence type="ECO:0000256" key="7">
    <source>
        <dbReference type="ARBA" id="ARBA00022840"/>
    </source>
</evidence>
<evidence type="ECO:0000256" key="12">
    <source>
        <dbReference type="SAM" id="MobiDB-lite"/>
    </source>
</evidence>
<keyword evidence="3 11" id="KW-0723">Serine/threonine-protein kinase</keyword>
<dbReference type="Proteomes" id="UP000822688">
    <property type="component" value="Chromosome 4"/>
</dbReference>
<reference evidence="14" key="1">
    <citation type="submission" date="2020-06" db="EMBL/GenBank/DDBJ databases">
        <title>WGS assembly of Ceratodon purpureus strain R40.</title>
        <authorList>
            <person name="Carey S.B."/>
            <person name="Jenkins J."/>
            <person name="Shu S."/>
            <person name="Lovell J.T."/>
            <person name="Sreedasyam A."/>
            <person name="Maumus F."/>
            <person name="Tiley G.P."/>
            <person name="Fernandez-Pozo N."/>
            <person name="Barry K."/>
            <person name="Chen C."/>
            <person name="Wang M."/>
            <person name="Lipzen A."/>
            <person name="Daum C."/>
            <person name="Saski C.A."/>
            <person name="Payton A.C."/>
            <person name="Mcbreen J.C."/>
            <person name="Conrad R.E."/>
            <person name="Kollar L.M."/>
            <person name="Olsson S."/>
            <person name="Huttunen S."/>
            <person name="Landis J.B."/>
            <person name="Wickett N.J."/>
            <person name="Johnson M.G."/>
            <person name="Rensing S.A."/>
            <person name="Grimwood J."/>
            <person name="Schmutz J."/>
            <person name="Mcdaniel S.F."/>
        </authorList>
    </citation>
    <scope>NUCLEOTIDE SEQUENCE</scope>
    <source>
        <strain evidence="14">R40</strain>
    </source>
</reference>
<dbReference type="EMBL" id="CM026424">
    <property type="protein sequence ID" value="KAG0578525.1"/>
    <property type="molecule type" value="Genomic_DNA"/>
</dbReference>
<name>A0A8T0I692_CERPU</name>
<evidence type="ECO:0000313" key="14">
    <source>
        <dbReference type="EMBL" id="KAG0578525.1"/>
    </source>
</evidence>
<keyword evidence="5 10" id="KW-0547">Nucleotide-binding</keyword>
<evidence type="ECO:0000313" key="15">
    <source>
        <dbReference type="Proteomes" id="UP000822688"/>
    </source>
</evidence>
<evidence type="ECO:0000256" key="6">
    <source>
        <dbReference type="ARBA" id="ARBA00022777"/>
    </source>
</evidence>
<dbReference type="FunFam" id="3.30.200.20:FF:000162">
    <property type="entry name" value="Adenine nucleotide alpha hydrolase-like domain kinase"/>
    <property type="match status" value="1"/>
</dbReference>
<evidence type="ECO:0000256" key="3">
    <source>
        <dbReference type="ARBA" id="ARBA00022527"/>
    </source>
</evidence>
<keyword evidence="7 10" id="KW-0067">ATP-binding</keyword>
<feature type="compositionally biased region" description="Low complexity" evidence="12">
    <location>
        <begin position="337"/>
        <end position="356"/>
    </location>
</feature>
<dbReference type="InterPro" id="IPR050528">
    <property type="entry name" value="L-type_Lectin-RKs"/>
</dbReference>
<dbReference type="CDD" id="cd14066">
    <property type="entry name" value="STKc_IRAK"/>
    <property type="match status" value="1"/>
</dbReference>
<dbReference type="Gene3D" id="3.30.200.20">
    <property type="entry name" value="Phosphorylase Kinase, domain 1"/>
    <property type="match status" value="1"/>
</dbReference>
<feature type="region of interest" description="Disordered" evidence="12">
    <location>
        <begin position="317"/>
        <end position="356"/>
    </location>
</feature>
<keyword evidence="4" id="KW-0808">Transferase</keyword>
<dbReference type="InterPro" id="IPR008271">
    <property type="entry name" value="Ser/Thr_kinase_AS"/>
</dbReference>
<gene>
    <name evidence="14" type="ORF">KC19_4G029800</name>
</gene>
<dbReference type="SMART" id="SM00220">
    <property type="entry name" value="S_TKc"/>
    <property type="match status" value="1"/>
</dbReference>
<dbReference type="PANTHER" id="PTHR27007">
    <property type="match status" value="1"/>
</dbReference>
<evidence type="ECO:0000256" key="10">
    <source>
        <dbReference type="PROSITE-ProRule" id="PRU10141"/>
    </source>
</evidence>
<dbReference type="InterPro" id="IPR000719">
    <property type="entry name" value="Prot_kinase_dom"/>
</dbReference>
<evidence type="ECO:0000256" key="1">
    <source>
        <dbReference type="ARBA" id="ARBA00008536"/>
    </source>
</evidence>